<dbReference type="SMART" id="SM00210">
    <property type="entry name" value="TSPN"/>
    <property type="match status" value="1"/>
</dbReference>
<keyword evidence="1 4" id="KW-0732">Signal</keyword>
<dbReference type="SUPFAM" id="SSF49899">
    <property type="entry name" value="Concanavalin A-like lectins/glucanases"/>
    <property type="match status" value="1"/>
</dbReference>
<reference evidence="6" key="1">
    <citation type="submission" date="2025-08" db="UniProtKB">
        <authorList>
            <consortium name="Ensembl"/>
        </authorList>
    </citation>
    <scope>IDENTIFICATION</scope>
</reference>
<sequence length="246" mass="27001">SGGRSPRRLHLLLMICILAAESAEVWNVDVLQELGLSGRRTGAFTPSGVIPFKSGVILTPRARVQVPLGTVLPAPFNASSLFLILSLSVHRFNGAALFSLLSRRRKVQLSVRFAPGKVLVSKGQKSSVSLDYDVYDGRWHHFALDIQSHGVFLHTSCGRNSLHAGLSSKKQLLDPEGFFLLGKLNHNSVAFEGAICQFDIYPSAAAAQNYCDHIRRHCREADTYRPLLPAPPPPRPDPNITPRYTG</sequence>
<dbReference type="InterPro" id="IPR013320">
    <property type="entry name" value="ConA-like_dom_sf"/>
</dbReference>
<evidence type="ECO:0000256" key="4">
    <source>
        <dbReference type="SAM" id="SignalP"/>
    </source>
</evidence>
<keyword evidence="2" id="KW-0677">Repeat</keyword>
<evidence type="ECO:0000256" key="2">
    <source>
        <dbReference type="ARBA" id="ARBA00022737"/>
    </source>
</evidence>
<evidence type="ECO:0000256" key="3">
    <source>
        <dbReference type="SAM" id="MobiDB-lite"/>
    </source>
</evidence>
<feature type="chain" id="PRO_5017324728" description="Thrombospondin-like N-terminal domain-containing protein" evidence="4">
    <location>
        <begin position="23"/>
        <end position="246"/>
    </location>
</feature>
<dbReference type="STRING" id="30732.ENSOMEP00000009906"/>
<keyword evidence="7" id="KW-1185">Reference proteome</keyword>
<dbReference type="InterPro" id="IPR048287">
    <property type="entry name" value="TSPN-like_N"/>
</dbReference>
<proteinExistence type="predicted"/>
<name>A0A3B3BW30_ORYME</name>
<feature type="domain" description="Thrombospondin-like N-terminal" evidence="5">
    <location>
        <begin position="27"/>
        <end position="204"/>
    </location>
</feature>
<evidence type="ECO:0000313" key="6">
    <source>
        <dbReference type="Ensembl" id="ENSOMEP00000009906.1"/>
    </source>
</evidence>
<organism evidence="6 7">
    <name type="scientific">Oryzias melastigma</name>
    <name type="common">Marine medaka</name>
    <dbReference type="NCBI Taxonomy" id="30732"/>
    <lineage>
        <taxon>Eukaryota</taxon>
        <taxon>Metazoa</taxon>
        <taxon>Chordata</taxon>
        <taxon>Craniata</taxon>
        <taxon>Vertebrata</taxon>
        <taxon>Euteleostomi</taxon>
        <taxon>Actinopterygii</taxon>
        <taxon>Neopterygii</taxon>
        <taxon>Teleostei</taxon>
        <taxon>Neoteleostei</taxon>
        <taxon>Acanthomorphata</taxon>
        <taxon>Ovalentaria</taxon>
        <taxon>Atherinomorphae</taxon>
        <taxon>Beloniformes</taxon>
        <taxon>Adrianichthyidae</taxon>
        <taxon>Oryziinae</taxon>
        <taxon>Oryzias</taxon>
    </lineage>
</organism>
<dbReference type="OMA" id="DATHSSW"/>
<protein>
    <recommendedName>
        <fullName evidence="5">Thrombospondin-like N-terminal domain-containing protein</fullName>
    </recommendedName>
</protein>
<evidence type="ECO:0000256" key="1">
    <source>
        <dbReference type="ARBA" id="ARBA00022729"/>
    </source>
</evidence>
<dbReference type="AlphaFoldDB" id="A0A3B3BW30"/>
<dbReference type="Ensembl" id="ENSOMET00000031681.1">
    <property type="protein sequence ID" value="ENSOMEP00000009906.1"/>
    <property type="gene ID" value="ENSOMEG00000011174.1"/>
</dbReference>
<accession>A0A3B3BW30</accession>
<dbReference type="Proteomes" id="UP000261560">
    <property type="component" value="Unplaced"/>
</dbReference>
<dbReference type="Gene3D" id="2.60.120.200">
    <property type="match status" value="1"/>
</dbReference>
<feature type="signal peptide" evidence="4">
    <location>
        <begin position="1"/>
        <end position="22"/>
    </location>
</feature>
<feature type="region of interest" description="Disordered" evidence="3">
    <location>
        <begin position="224"/>
        <end position="246"/>
    </location>
</feature>
<evidence type="ECO:0000259" key="5">
    <source>
        <dbReference type="SMART" id="SM00210"/>
    </source>
</evidence>
<dbReference type="PaxDb" id="30732-ENSOMEP00000009906"/>
<evidence type="ECO:0000313" key="7">
    <source>
        <dbReference type="Proteomes" id="UP000261560"/>
    </source>
</evidence>
<reference evidence="6" key="2">
    <citation type="submission" date="2025-09" db="UniProtKB">
        <authorList>
            <consortium name="Ensembl"/>
        </authorList>
    </citation>
    <scope>IDENTIFICATION</scope>
</reference>
<feature type="compositionally biased region" description="Pro residues" evidence="3">
    <location>
        <begin position="228"/>
        <end position="239"/>
    </location>
</feature>
<dbReference type="GeneTree" id="ENSGT00940000167622"/>